<protein>
    <submittedName>
        <fullName evidence="2">Uncharacterized protein</fullName>
    </submittedName>
</protein>
<feature type="compositionally biased region" description="Basic and acidic residues" evidence="1">
    <location>
        <begin position="106"/>
        <end position="123"/>
    </location>
</feature>
<gene>
    <name evidence="2" type="ORF">F511_31913</name>
</gene>
<evidence type="ECO:0000256" key="1">
    <source>
        <dbReference type="SAM" id="MobiDB-lite"/>
    </source>
</evidence>
<evidence type="ECO:0000313" key="3">
    <source>
        <dbReference type="Proteomes" id="UP000250235"/>
    </source>
</evidence>
<feature type="compositionally biased region" description="Basic and acidic residues" evidence="1">
    <location>
        <begin position="132"/>
        <end position="146"/>
    </location>
</feature>
<reference evidence="2 3" key="1">
    <citation type="journal article" date="2015" name="Proc. Natl. Acad. Sci. U.S.A.">
        <title>The resurrection genome of Boea hygrometrica: A blueprint for survival of dehydration.</title>
        <authorList>
            <person name="Xiao L."/>
            <person name="Yang G."/>
            <person name="Zhang L."/>
            <person name="Yang X."/>
            <person name="Zhao S."/>
            <person name="Ji Z."/>
            <person name="Zhou Q."/>
            <person name="Hu M."/>
            <person name="Wang Y."/>
            <person name="Chen M."/>
            <person name="Xu Y."/>
            <person name="Jin H."/>
            <person name="Xiao X."/>
            <person name="Hu G."/>
            <person name="Bao F."/>
            <person name="Hu Y."/>
            <person name="Wan P."/>
            <person name="Li L."/>
            <person name="Deng X."/>
            <person name="Kuang T."/>
            <person name="Xiang C."/>
            <person name="Zhu J.K."/>
            <person name="Oliver M.J."/>
            <person name="He Y."/>
        </authorList>
    </citation>
    <scope>NUCLEOTIDE SEQUENCE [LARGE SCALE GENOMIC DNA]</scope>
    <source>
        <strain evidence="3">cv. XS01</strain>
    </source>
</reference>
<sequence length="263" mass="28545">MAARWPRHARRNRAPPCATIAHSGRPVRNDVSCPACDDACAIARAMAPPCTADRAPPCATIAHGARLRPDSQGICHFKVGGGRSPQSGPRLDARVLRQSALEELKNFARTESPRQGDRNKSDHGGGTAARALRTESPRQGDRNKSDHGRRHGGAARGKAAAESTCVTLNGSGIQLAVGPQPLRLRNHNFGHAHRIMVKRLATSPHDPLGITDSACKNQLVVVSVQYGPFNTYIPIRSTTIGRIPLEEFDYINFYNNQIPRPQL</sequence>
<proteinExistence type="predicted"/>
<evidence type="ECO:0000313" key="2">
    <source>
        <dbReference type="EMBL" id="KZV52980.1"/>
    </source>
</evidence>
<keyword evidence="3" id="KW-1185">Reference proteome</keyword>
<name>A0A2Z7D1U2_9LAMI</name>
<feature type="region of interest" description="Disordered" evidence="1">
    <location>
        <begin position="106"/>
        <end position="159"/>
    </location>
</feature>
<dbReference type="AlphaFoldDB" id="A0A2Z7D1U2"/>
<dbReference type="Proteomes" id="UP000250235">
    <property type="component" value="Unassembled WGS sequence"/>
</dbReference>
<accession>A0A2Z7D1U2</accession>
<organism evidence="2 3">
    <name type="scientific">Dorcoceras hygrometricum</name>
    <dbReference type="NCBI Taxonomy" id="472368"/>
    <lineage>
        <taxon>Eukaryota</taxon>
        <taxon>Viridiplantae</taxon>
        <taxon>Streptophyta</taxon>
        <taxon>Embryophyta</taxon>
        <taxon>Tracheophyta</taxon>
        <taxon>Spermatophyta</taxon>
        <taxon>Magnoliopsida</taxon>
        <taxon>eudicotyledons</taxon>
        <taxon>Gunneridae</taxon>
        <taxon>Pentapetalae</taxon>
        <taxon>asterids</taxon>
        <taxon>lamiids</taxon>
        <taxon>Lamiales</taxon>
        <taxon>Gesneriaceae</taxon>
        <taxon>Didymocarpoideae</taxon>
        <taxon>Trichosporeae</taxon>
        <taxon>Loxocarpinae</taxon>
        <taxon>Dorcoceras</taxon>
    </lineage>
</organism>
<dbReference type="EMBL" id="KQ990572">
    <property type="protein sequence ID" value="KZV52980.1"/>
    <property type="molecule type" value="Genomic_DNA"/>
</dbReference>